<dbReference type="AlphaFoldDB" id="W1X951"/>
<reference evidence="1" key="1">
    <citation type="submission" date="2013-12" db="EMBL/GenBank/DDBJ databases">
        <title>A Varibaculum cambriense genome reconstructed from a premature infant gut community with otherwise low bacterial novelty that shifts toward anaerobic metabolism during the third week of life.</title>
        <authorList>
            <person name="Brown C.T."/>
            <person name="Sharon I."/>
            <person name="Thomas B.C."/>
            <person name="Castelle C.J."/>
            <person name="Morowitz M.J."/>
            <person name="Banfield J.F."/>
        </authorList>
    </citation>
    <scope>NUCLEOTIDE SEQUENCE</scope>
</reference>
<accession>W1X951</accession>
<gene>
    <name evidence="1" type="ORF">Q604_UNBC17242G0002</name>
</gene>
<sequence>LAEAEAILKHRKTVFGRKWTYGPTSTPSFTSQS</sequence>
<protein>
    <submittedName>
        <fullName evidence="1">Uncharacterized protein</fullName>
    </submittedName>
</protein>
<name>W1X951_9ZZZZ</name>
<proteinExistence type="predicted"/>
<organism evidence="1">
    <name type="scientific">human gut metagenome</name>
    <dbReference type="NCBI Taxonomy" id="408170"/>
    <lineage>
        <taxon>unclassified sequences</taxon>
        <taxon>metagenomes</taxon>
        <taxon>organismal metagenomes</taxon>
    </lineage>
</organism>
<comment type="caution">
    <text evidence="1">The sequence shown here is derived from an EMBL/GenBank/DDBJ whole genome shotgun (WGS) entry which is preliminary data.</text>
</comment>
<dbReference type="EMBL" id="AZMM01017242">
    <property type="protein sequence ID" value="ETJ26778.1"/>
    <property type="molecule type" value="Genomic_DNA"/>
</dbReference>
<feature type="non-terminal residue" evidence="1">
    <location>
        <position position="1"/>
    </location>
</feature>
<evidence type="ECO:0000313" key="1">
    <source>
        <dbReference type="EMBL" id="ETJ26778.1"/>
    </source>
</evidence>